<organism evidence="5 6">
    <name type="scientific">Paenibacillus yanchengensis</name>
    <dbReference type="NCBI Taxonomy" id="2035833"/>
    <lineage>
        <taxon>Bacteria</taxon>
        <taxon>Bacillati</taxon>
        <taxon>Bacillota</taxon>
        <taxon>Bacilli</taxon>
        <taxon>Bacillales</taxon>
        <taxon>Paenibacillaceae</taxon>
        <taxon>Paenibacillus</taxon>
    </lineage>
</organism>
<name>A0ABW4YLZ6_9BACL</name>
<evidence type="ECO:0000256" key="2">
    <source>
        <dbReference type="ARBA" id="ARBA00023002"/>
    </source>
</evidence>
<dbReference type="PANTHER" id="PTHR44196:SF1">
    <property type="entry name" value="DEHYDROGENASE_REDUCTASE SDR FAMILY MEMBER 7B"/>
    <property type="match status" value="1"/>
</dbReference>
<evidence type="ECO:0000259" key="4">
    <source>
        <dbReference type="SMART" id="SM00822"/>
    </source>
</evidence>
<dbReference type="Gene3D" id="3.40.50.720">
    <property type="entry name" value="NAD(P)-binding Rossmann-like Domain"/>
    <property type="match status" value="1"/>
</dbReference>
<comment type="similarity">
    <text evidence="1 3">Belongs to the short-chain dehydrogenases/reductases (SDR) family.</text>
</comment>
<dbReference type="GO" id="GO:0016491">
    <property type="term" value="F:oxidoreductase activity"/>
    <property type="evidence" value="ECO:0007669"/>
    <property type="project" value="UniProtKB-KW"/>
</dbReference>
<proteinExistence type="inferred from homology"/>
<dbReference type="SMART" id="SM00822">
    <property type="entry name" value="PKS_KR"/>
    <property type="match status" value="1"/>
</dbReference>
<dbReference type="RefSeq" id="WP_377772899.1">
    <property type="nucleotide sequence ID" value="NZ_JBHUHO010000030.1"/>
</dbReference>
<dbReference type="PANTHER" id="PTHR44196">
    <property type="entry name" value="DEHYDROGENASE/REDUCTASE SDR FAMILY MEMBER 7B"/>
    <property type="match status" value="1"/>
</dbReference>
<dbReference type="PIRSF" id="PIRSF000126">
    <property type="entry name" value="11-beta-HSD1"/>
    <property type="match status" value="1"/>
</dbReference>
<dbReference type="PRINTS" id="PR00081">
    <property type="entry name" value="GDHRDH"/>
</dbReference>
<comment type="caution">
    <text evidence="5">The sequence shown here is derived from an EMBL/GenBank/DDBJ whole genome shotgun (WGS) entry which is preliminary data.</text>
</comment>
<evidence type="ECO:0000313" key="5">
    <source>
        <dbReference type="EMBL" id="MFD2116552.1"/>
    </source>
</evidence>
<reference evidence="6" key="1">
    <citation type="journal article" date="2019" name="Int. J. Syst. Evol. Microbiol.">
        <title>The Global Catalogue of Microorganisms (GCM) 10K type strain sequencing project: providing services to taxonomists for standard genome sequencing and annotation.</title>
        <authorList>
            <consortium name="The Broad Institute Genomics Platform"/>
            <consortium name="The Broad Institute Genome Sequencing Center for Infectious Disease"/>
            <person name="Wu L."/>
            <person name="Ma J."/>
        </authorList>
    </citation>
    <scope>NUCLEOTIDE SEQUENCE [LARGE SCALE GENOMIC DNA]</scope>
    <source>
        <strain evidence="6">GH52</strain>
    </source>
</reference>
<dbReference type="EC" id="1.-.-.-" evidence="5"/>
<dbReference type="EMBL" id="JBHUHO010000030">
    <property type="protein sequence ID" value="MFD2116552.1"/>
    <property type="molecule type" value="Genomic_DNA"/>
</dbReference>
<accession>A0ABW4YLZ6</accession>
<protein>
    <submittedName>
        <fullName evidence="5">SDR family NAD(P)-dependent oxidoreductase</fullName>
        <ecNumber evidence="5">1.-.-.-</ecNumber>
    </submittedName>
</protein>
<keyword evidence="6" id="KW-1185">Reference proteome</keyword>
<dbReference type="PROSITE" id="PS00061">
    <property type="entry name" value="ADH_SHORT"/>
    <property type="match status" value="1"/>
</dbReference>
<feature type="domain" description="Ketoreductase" evidence="4">
    <location>
        <begin position="5"/>
        <end position="186"/>
    </location>
</feature>
<sequence>MLRDKVVFITGASSGLGAVIATEVAKRGAIVILTGRNQQRLNAITQSIVGECAAFLLDVTDHNQVEQVVTAVILKYGKIDILVNNAGYGQFVTMENMPLTDFSAMMDTNYMGVVRCTKAVLPYMLQQKQGQIINIASMAGKIGTAKSTAYSATKHAVLGFTNSLRAELRHTGITITAVNPGPISTDFFVQADPDGSYVKNVKWFMMTPEKVARKVVTAMLYRRTEIDMPLLAMIGIKLYMLMPRWADRLLGSMMNKK</sequence>
<dbReference type="InterPro" id="IPR036291">
    <property type="entry name" value="NAD(P)-bd_dom_sf"/>
</dbReference>
<dbReference type="Proteomes" id="UP001597362">
    <property type="component" value="Unassembled WGS sequence"/>
</dbReference>
<dbReference type="Pfam" id="PF00106">
    <property type="entry name" value="adh_short"/>
    <property type="match status" value="1"/>
</dbReference>
<evidence type="ECO:0000256" key="1">
    <source>
        <dbReference type="ARBA" id="ARBA00006484"/>
    </source>
</evidence>
<gene>
    <name evidence="5" type="ORF">ACFSJH_12540</name>
</gene>
<dbReference type="PRINTS" id="PR00080">
    <property type="entry name" value="SDRFAMILY"/>
</dbReference>
<keyword evidence="2 5" id="KW-0560">Oxidoreductase</keyword>
<evidence type="ECO:0000313" key="6">
    <source>
        <dbReference type="Proteomes" id="UP001597362"/>
    </source>
</evidence>
<dbReference type="InterPro" id="IPR057326">
    <property type="entry name" value="KR_dom"/>
</dbReference>
<dbReference type="InterPro" id="IPR002347">
    <property type="entry name" value="SDR_fam"/>
</dbReference>
<evidence type="ECO:0000256" key="3">
    <source>
        <dbReference type="RuleBase" id="RU000363"/>
    </source>
</evidence>
<dbReference type="SUPFAM" id="SSF51735">
    <property type="entry name" value="NAD(P)-binding Rossmann-fold domains"/>
    <property type="match status" value="1"/>
</dbReference>
<dbReference type="InterPro" id="IPR020904">
    <property type="entry name" value="Sc_DH/Rdtase_CS"/>
</dbReference>